<dbReference type="InterPro" id="IPR017703">
    <property type="entry name" value="YgfZ/GCV_T_CS"/>
</dbReference>
<dbReference type="NCBIfam" id="TIGR03317">
    <property type="entry name" value="ygfZ_signature"/>
    <property type="match status" value="1"/>
</dbReference>
<dbReference type="RefSeq" id="WP_283432889.1">
    <property type="nucleotide sequence ID" value="NZ_FXUG01000006.1"/>
</dbReference>
<protein>
    <recommendedName>
        <fullName evidence="4">Aminomethyltransferase folate-binding domain-containing protein</fullName>
    </recommendedName>
</protein>
<name>A0ABY1Q7C1_9BACT</name>
<dbReference type="Proteomes" id="UP001158067">
    <property type="component" value="Unassembled WGS sequence"/>
</dbReference>
<evidence type="ECO:0000313" key="2">
    <source>
        <dbReference type="EMBL" id="SMP58897.1"/>
    </source>
</evidence>
<keyword evidence="3" id="KW-1185">Reference proteome</keyword>
<dbReference type="EMBL" id="FXUG01000006">
    <property type="protein sequence ID" value="SMP58897.1"/>
    <property type="molecule type" value="Genomic_DNA"/>
</dbReference>
<keyword evidence="1" id="KW-0809">Transit peptide</keyword>
<sequence length="371" mass="39784">MMSHGQLIKLPALSVMDLNGKDAEAIMHNLTTNAIKSLQVDQAGTETFITNVKGKCLGHGFVYQTHDGFRFVGAPGQSEVIAAHADRYTIREDAVPVTMDNEVTAWLMIGPKVSPEKEAIAEADQPGPDGSASLSYCSVVLEGTMAADAYSVPWCSSNKCGPDKSDQTWLLLTPAKADVSASQIITASKQVGLIDDAADVQLVADNDALSTFHRLRVAAGFPWYGIDIDDSNLPQEINREPQTISFTKGCYLGQETVARLDALGQVQKKLVAWEITLGDSSVMPETNLKLYDSPEAAREMAEPVPTTKSKPVGRLTSVAANTDCGSQTCLALGFARRSHFEPGTLAYGQIGDQEFTATVILPDSSGRNESE</sequence>
<evidence type="ECO:0000256" key="1">
    <source>
        <dbReference type="ARBA" id="ARBA00022946"/>
    </source>
</evidence>
<evidence type="ECO:0008006" key="4">
    <source>
        <dbReference type="Google" id="ProtNLM"/>
    </source>
</evidence>
<dbReference type="Gene3D" id="3.30.1360.120">
    <property type="entry name" value="Probable tRNA modification gtpase trme, domain 1"/>
    <property type="match status" value="1"/>
</dbReference>
<evidence type="ECO:0000313" key="3">
    <source>
        <dbReference type="Proteomes" id="UP001158067"/>
    </source>
</evidence>
<accession>A0ABY1Q7C1</accession>
<dbReference type="SUPFAM" id="SSF103025">
    <property type="entry name" value="Folate-binding domain"/>
    <property type="match status" value="1"/>
</dbReference>
<reference evidence="2 3" key="1">
    <citation type="submission" date="2017-05" db="EMBL/GenBank/DDBJ databases">
        <authorList>
            <person name="Varghese N."/>
            <person name="Submissions S."/>
        </authorList>
    </citation>
    <scope>NUCLEOTIDE SEQUENCE [LARGE SCALE GENOMIC DNA]</scope>
    <source>
        <strain evidence="2 3">DSM 25457</strain>
    </source>
</reference>
<proteinExistence type="predicted"/>
<dbReference type="PANTHER" id="PTHR22602">
    <property type="entry name" value="TRANSFERASE CAF17, MITOCHONDRIAL-RELATED"/>
    <property type="match status" value="1"/>
</dbReference>
<dbReference type="InterPro" id="IPR045179">
    <property type="entry name" value="YgfZ/GcvT"/>
</dbReference>
<gene>
    <name evidence="2" type="ORF">SAMN06265222_106140</name>
</gene>
<comment type="caution">
    <text evidence="2">The sequence shown here is derived from an EMBL/GenBank/DDBJ whole genome shotgun (WGS) entry which is preliminary data.</text>
</comment>
<organism evidence="2 3">
    <name type="scientific">Neorhodopirellula lusitana</name>
    <dbReference type="NCBI Taxonomy" id="445327"/>
    <lineage>
        <taxon>Bacteria</taxon>
        <taxon>Pseudomonadati</taxon>
        <taxon>Planctomycetota</taxon>
        <taxon>Planctomycetia</taxon>
        <taxon>Pirellulales</taxon>
        <taxon>Pirellulaceae</taxon>
        <taxon>Neorhodopirellula</taxon>
    </lineage>
</organism>
<dbReference type="InterPro" id="IPR027266">
    <property type="entry name" value="TrmE/GcvT-like"/>
</dbReference>
<dbReference type="PANTHER" id="PTHR22602:SF0">
    <property type="entry name" value="TRANSFERASE CAF17, MITOCHONDRIAL-RELATED"/>
    <property type="match status" value="1"/>
</dbReference>